<sequence>MDIADDIAYGVHDLEDAIALCLISEKRFRELVPEEACESFLTSLKARYQSETKNNVYDIFVSKLFGDSKERKHYINRLVHHFINAVTIEEKTEFEESLLRFHASMQPGPRKFLEHLKQLVIEDVITSASVQHLELKGQMMVVSVFEAIQSDPERLLPRDTLKSFHLSSDGLRVICDYVAGMTDGYLLKTYDRLFSPRMGSVFDKL</sequence>
<evidence type="ECO:0000259" key="2">
    <source>
        <dbReference type="Pfam" id="PF13286"/>
    </source>
</evidence>
<evidence type="ECO:0000313" key="3">
    <source>
        <dbReference type="EMBL" id="BBF92480.1"/>
    </source>
</evidence>
<reference evidence="3 4" key="1">
    <citation type="submission" date="2018-08" db="EMBL/GenBank/DDBJ databases">
        <title>Complete genome sequencing of Blastochloris tepida GI.</title>
        <authorList>
            <person name="Tsukatani Y."/>
            <person name="Mori H."/>
        </authorList>
    </citation>
    <scope>NUCLEOTIDE SEQUENCE [LARGE SCALE GENOMIC DNA]</scope>
    <source>
        <strain evidence="3 4">GI</strain>
    </source>
</reference>
<dbReference type="AlphaFoldDB" id="A0A348FYU7"/>
<evidence type="ECO:0000313" key="4">
    <source>
        <dbReference type="Proteomes" id="UP000266934"/>
    </source>
</evidence>
<keyword evidence="4" id="KW-1185">Reference proteome</keyword>
<keyword evidence="1" id="KW-0378">Hydrolase</keyword>
<feature type="domain" description="Phosphohydrolase-associated" evidence="2">
    <location>
        <begin position="105"/>
        <end position="192"/>
    </location>
</feature>
<dbReference type="Pfam" id="PF13286">
    <property type="entry name" value="HD_assoc"/>
    <property type="match status" value="1"/>
</dbReference>
<dbReference type="GO" id="GO:0016787">
    <property type="term" value="F:hydrolase activity"/>
    <property type="evidence" value="ECO:0007669"/>
    <property type="project" value="UniProtKB-KW"/>
</dbReference>
<dbReference type="Proteomes" id="UP000266934">
    <property type="component" value="Chromosome"/>
</dbReference>
<evidence type="ECO:0000256" key="1">
    <source>
        <dbReference type="ARBA" id="ARBA00022801"/>
    </source>
</evidence>
<proteinExistence type="predicted"/>
<protein>
    <recommendedName>
        <fullName evidence="2">Phosphohydrolase-associated domain-containing protein</fullName>
    </recommendedName>
</protein>
<name>A0A348FYU7_9HYPH</name>
<dbReference type="InterPro" id="IPR026875">
    <property type="entry name" value="PHydrolase_assoc_dom"/>
</dbReference>
<organism evidence="3 4">
    <name type="scientific">Blastochloris tepida</name>
    <dbReference type="NCBI Taxonomy" id="2233851"/>
    <lineage>
        <taxon>Bacteria</taxon>
        <taxon>Pseudomonadati</taxon>
        <taxon>Pseudomonadota</taxon>
        <taxon>Alphaproteobacteria</taxon>
        <taxon>Hyphomicrobiales</taxon>
        <taxon>Blastochloridaceae</taxon>
        <taxon>Blastochloris</taxon>
    </lineage>
</organism>
<dbReference type="Gene3D" id="1.10.3210.10">
    <property type="entry name" value="Hypothetical protein af1432"/>
    <property type="match status" value="1"/>
</dbReference>
<gene>
    <name evidence="3" type="ORF">BLTE_11650</name>
</gene>
<dbReference type="SUPFAM" id="SSF109604">
    <property type="entry name" value="HD-domain/PDEase-like"/>
    <property type="match status" value="1"/>
</dbReference>
<accession>A0A348FYU7</accession>
<dbReference type="EMBL" id="AP018907">
    <property type="protein sequence ID" value="BBF92480.1"/>
    <property type="molecule type" value="Genomic_DNA"/>
</dbReference>
<dbReference type="KEGG" id="blag:BLTE_11650"/>